<evidence type="ECO:0000313" key="2">
    <source>
        <dbReference type="EMBL" id="ABO25390.1"/>
    </source>
</evidence>
<evidence type="ECO:0000256" key="1">
    <source>
        <dbReference type="SAM" id="MobiDB-lite"/>
    </source>
</evidence>
<evidence type="ECO:0000313" key="3">
    <source>
        <dbReference type="Proteomes" id="UP000001558"/>
    </source>
</evidence>
<dbReference type="InterPro" id="IPR029069">
    <property type="entry name" value="HotDog_dom_sf"/>
</dbReference>
<dbReference type="AlphaFoldDB" id="A3QIU2"/>
<name>A3QIU2_SHELP</name>
<protein>
    <submittedName>
        <fullName evidence="2">Beta-hydroxyacyl-(Acyl-carrier-protein) dehydratase, FabA/FabZ</fullName>
    </submittedName>
</protein>
<dbReference type="EMBL" id="CP000606">
    <property type="protein sequence ID" value="ABO25390.1"/>
    <property type="molecule type" value="Genomic_DNA"/>
</dbReference>
<dbReference type="Proteomes" id="UP000001558">
    <property type="component" value="Chromosome"/>
</dbReference>
<keyword evidence="3" id="KW-1185">Reference proteome</keyword>
<reference evidence="2 3" key="1">
    <citation type="submission" date="2007-03" db="EMBL/GenBank/DDBJ databases">
        <title>Complete sequence of Shewanella loihica PV-4.</title>
        <authorList>
            <consortium name="US DOE Joint Genome Institute"/>
            <person name="Copeland A."/>
            <person name="Lucas S."/>
            <person name="Lapidus A."/>
            <person name="Barry K."/>
            <person name="Detter J.C."/>
            <person name="Glavina del Rio T."/>
            <person name="Hammon N."/>
            <person name="Israni S."/>
            <person name="Dalin E."/>
            <person name="Tice H."/>
            <person name="Pitluck S."/>
            <person name="Chain P."/>
            <person name="Malfatti S."/>
            <person name="Shin M."/>
            <person name="Vergez L."/>
            <person name="Schmutz J."/>
            <person name="Larimer F."/>
            <person name="Land M."/>
            <person name="Hauser L."/>
            <person name="Kyrpides N."/>
            <person name="Mikhailova N."/>
            <person name="Romine M.F."/>
            <person name="Serres G."/>
            <person name="Fredrickson J."/>
            <person name="Tiedje J."/>
            <person name="Richardson P."/>
        </authorList>
    </citation>
    <scope>NUCLEOTIDE SEQUENCE [LARGE SCALE GENOMIC DNA]</scope>
    <source>
        <strain evidence="3">ATCC BAA-1088 / PV-4</strain>
    </source>
</reference>
<feature type="region of interest" description="Disordered" evidence="1">
    <location>
        <begin position="1"/>
        <end position="34"/>
    </location>
</feature>
<dbReference type="SUPFAM" id="SSF54637">
    <property type="entry name" value="Thioesterase/thiol ester dehydrase-isomerase"/>
    <property type="match status" value="1"/>
</dbReference>
<dbReference type="KEGG" id="slo:Shew_3524"/>
<dbReference type="Gene3D" id="3.10.129.10">
    <property type="entry name" value="Hotdog Thioesterase"/>
    <property type="match status" value="1"/>
</dbReference>
<dbReference type="CDD" id="cd01289">
    <property type="entry name" value="FabA_like"/>
    <property type="match status" value="1"/>
</dbReference>
<accession>A3QIU2</accession>
<proteinExistence type="predicted"/>
<feature type="compositionally biased region" description="Polar residues" evidence="1">
    <location>
        <begin position="23"/>
        <end position="34"/>
    </location>
</feature>
<dbReference type="Pfam" id="PF22817">
    <property type="entry name" value="ApeP-like"/>
    <property type="match status" value="1"/>
</dbReference>
<organism evidence="2 3">
    <name type="scientific">Shewanella loihica (strain ATCC BAA-1088 / PV-4)</name>
    <dbReference type="NCBI Taxonomy" id="323850"/>
    <lineage>
        <taxon>Bacteria</taxon>
        <taxon>Pseudomonadati</taxon>
        <taxon>Pseudomonadota</taxon>
        <taxon>Gammaproteobacteria</taxon>
        <taxon>Alteromonadales</taxon>
        <taxon>Shewanellaceae</taxon>
        <taxon>Shewanella</taxon>
    </lineage>
</organism>
<gene>
    <name evidence="2" type="ordered locus">Shew_3524</name>
</gene>
<dbReference type="InterPro" id="IPR016776">
    <property type="entry name" value="ApeP-like_dehydratase"/>
</dbReference>
<sequence>MSTQDLQPDSHAMSKPQAMSEPQAISESQAMSQQNTALTEIPLEQVLPHRAPMILIDKLLEQAPDTLLTEVSISSNSAYFDAASQSVPNYVGIEYMAQSIAALAGLEASARGEPIRVGFLLGTRKLTFAIPAYRLGERYQTRVSRLYQEDNGLAVFDCKIFHNNQLVAEANVNVFQPQDTQAYILESQAGTEEEKAR</sequence>
<dbReference type="eggNOG" id="COG4706">
    <property type="taxonomic scope" value="Bacteria"/>
</dbReference>
<dbReference type="HOGENOM" id="CLU_116661_0_0_6"/>
<dbReference type="STRING" id="323850.Shew_3524"/>